<reference evidence="3 4" key="1">
    <citation type="submission" date="2018-05" db="EMBL/GenBank/DDBJ databases">
        <title>Evolution of GPA BGCs.</title>
        <authorList>
            <person name="Waglechner N."/>
            <person name="Wright G.D."/>
        </authorList>
    </citation>
    <scope>NUCLEOTIDE SEQUENCE [LARGE SCALE GENOMIC DNA]</scope>
    <source>
        <strain evidence="3 4">A82846</strain>
    </source>
</reference>
<evidence type="ECO:0000313" key="4">
    <source>
        <dbReference type="Proteomes" id="UP000287547"/>
    </source>
</evidence>
<dbReference type="Gene3D" id="2.60.120.10">
    <property type="entry name" value="Jelly Rolls"/>
    <property type="match status" value="1"/>
</dbReference>
<dbReference type="EMBL" id="QHKI01000041">
    <property type="protein sequence ID" value="RSM77333.1"/>
    <property type="molecule type" value="Genomic_DNA"/>
</dbReference>
<dbReference type="SUPFAM" id="SSF51182">
    <property type="entry name" value="RmlC-like cupins"/>
    <property type="match status" value="1"/>
</dbReference>
<dbReference type="InterPro" id="IPR011051">
    <property type="entry name" value="RmlC_Cupin_sf"/>
</dbReference>
<evidence type="ECO:0000256" key="1">
    <source>
        <dbReference type="SAM" id="SignalP"/>
    </source>
</evidence>
<feature type="chain" id="PRO_5019542997" evidence="1">
    <location>
        <begin position="24"/>
        <end position="140"/>
    </location>
</feature>
<feature type="domain" description="Cupin type-2" evidence="2">
    <location>
        <begin position="49"/>
        <end position="116"/>
    </location>
</feature>
<dbReference type="InterPro" id="IPR013096">
    <property type="entry name" value="Cupin_2"/>
</dbReference>
<dbReference type="AlphaFoldDB" id="A0A428Z004"/>
<organism evidence="3 4">
    <name type="scientific">Kibdelosporangium aridum</name>
    <dbReference type="NCBI Taxonomy" id="2030"/>
    <lineage>
        <taxon>Bacteria</taxon>
        <taxon>Bacillati</taxon>
        <taxon>Actinomycetota</taxon>
        <taxon>Actinomycetes</taxon>
        <taxon>Pseudonocardiales</taxon>
        <taxon>Pseudonocardiaceae</taxon>
        <taxon>Kibdelosporangium</taxon>
    </lineage>
</organism>
<dbReference type="OrthoDB" id="129561at2"/>
<dbReference type="InterPro" id="IPR014710">
    <property type="entry name" value="RmlC-like_jellyroll"/>
</dbReference>
<comment type="caution">
    <text evidence="3">The sequence shown here is derived from an EMBL/GenBank/DDBJ whole genome shotgun (WGS) entry which is preliminary data.</text>
</comment>
<dbReference type="Pfam" id="PF07883">
    <property type="entry name" value="Cupin_2"/>
    <property type="match status" value="1"/>
</dbReference>
<evidence type="ECO:0000313" key="3">
    <source>
        <dbReference type="EMBL" id="RSM77333.1"/>
    </source>
</evidence>
<keyword evidence="1" id="KW-0732">Signal</keyword>
<sequence>MRLAALAGAVLTTVALSATTANATPPSGVTGTIISKTTAGGKDYILREITLAAGGTTGWHHHEGTLYALVRSGTLTHNKSDCSIDGIYGPGSVFVEPAGEGNIHVGRNLGKTPVVLDVLYVLPEGAPLSVDEPNPGCDFQ</sequence>
<protein>
    <submittedName>
        <fullName evidence="3">Cupin domain-containing protein</fullName>
    </submittedName>
</protein>
<feature type="signal peptide" evidence="1">
    <location>
        <begin position="1"/>
        <end position="23"/>
    </location>
</feature>
<name>A0A428Z004_KIBAR</name>
<evidence type="ECO:0000259" key="2">
    <source>
        <dbReference type="Pfam" id="PF07883"/>
    </source>
</evidence>
<accession>A0A428Z004</accession>
<proteinExistence type="predicted"/>
<dbReference type="RefSeq" id="WP_037267228.1">
    <property type="nucleotide sequence ID" value="NZ_QHKI01000041.1"/>
</dbReference>
<gene>
    <name evidence="3" type="ORF">DMH04_35385</name>
</gene>
<dbReference type="Proteomes" id="UP000287547">
    <property type="component" value="Unassembled WGS sequence"/>
</dbReference>